<dbReference type="PROSITE" id="PS00107">
    <property type="entry name" value="PROTEIN_KINASE_ATP"/>
    <property type="match status" value="1"/>
</dbReference>
<evidence type="ECO:0000313" key="13">
    <source>
        <dbReference type="EnsemblMetazoa" id="HelroP65239"/>
    </source>
</evidence>
<dbReference type="AlphaFoldDB" id="T1FY49"/>
<keyword evidence="3" id="KW-0808">Transferase</keyword>
<dbReference type="eggNOG" id="KOG0586">
    <property type="taxonomic scope" value="Eukaryota"/>
</dbReference>
<evidence type="ECO:0000256" key="9">
    <source>
        <dbReference type="PROSITE-ProRule" id="PRU10141"/>
    </source>
</evidence>
<dbReference type="SMART" id="SM00220">
    <property type="entry name" value="S_TKc"/>
    <property type="match status" value="1"/>
</dbReference>
<evidence type="ECO:0000256" key="1">
    <source>
        <dbReference type="ARBA" id="ARBA00012513"/>
    </source>
</evidence>
<dbReference type="OrthoDB" id="193931at2759"/>
<dbReference type="EMBL" id="AMQM01000747">
    <property type="status" value="NOT_ANNOTATED_CDS"/>
    <property type="molecule type" value="Genomic_DNA"/>
</dbReference>
<keyword evidence="4 9" id="KW-0547">Nucleotide-binding</keyword>
<dbReference type="GO" id="GO:0005737">
    <property type="term" value="C:cytoplasm"/>
    <property type="evidence" value="ECO:0000318"/>
    <property type="project" value="GO_Central"/>
</dbReference>
<dbReference type="Pfam" id="PF23312">
    <property type="entry name" value="UBA_SIK3"/>
    <property type="match status" value="1"/>
</dbReference>
<dbReference type="Proteomes" id="UP000015101">
    <property type="component" value="Unassembled WGS sequence"/>
</dbReference>
<keyword evidence="6 9" id="KW-0067">ATP-binding</keyword>
<dbReference type="GeneID" id="20213747"/>
<comment type="catalytic activity">
    <reaction evidence="8">
        <text>L-seryl-[protein] + ATP = O-phospho-L-seryl-[protein] + ADP + H(+)</text>
        <dbReference type="Rhea" id="RHEA:17989"/>
        <dbReference type="Rhea" id="RHEA-COMP:9863"/>
        <dbReference type="Rhea" id="RHEA-COMP:11604"/>
        <dbReference type="ChEBI" id="CHEBI:15378"/>
        <dbReference type="ChEBI" id="CHEBI:29999"/>
        <dbReference type="ChEBI" id="CHEBI:30616"/>
        <dbReference type="ChEBI" id="CHEBI:83421"/>
        <dbReference type="ChEBI" id="CHEBI:456216"/>
        <dbReference type="EC" id="2.7.11.1"/>
    </reaction>
</comment>
<dbReference type="EMBL" id="KB096742">
    <property type="protein sequence ID" value="ESO01906.1"/>
    <property type="molecule type" value="Genomic_DNA"/>
</dbReference>
<evidence type="ECO:0000256" key="7">
    <source>
        <dbReference type="ARBA" id="ARBA00047899"/>
    </source>
</evidence>
<dbReference type="RefSeq" id="XP_009019314.1">
    <property type="nucleotide sequence ID" value="XM_009021066.1"/>
</dbReference>
<dbReference type="PROSITE" id="PS50011">
    <property type="entry name" value="PROTEIN_KINASE_DOM"/>
    <property type="match status" value="1"/>
</dbReference>
<dbReference type="PANTHER" id="PTHR24346:SF74">
    <property type="entry name" value="PROTEIN KINASE DOMAIN-CONTAINING PROTEIN"/>
    <property type="match status" value="1"/>
</dbReference>
<dbReference type="SUPFAM" id="SSF56112">
    <property type="entry name" value="Protein kinase-like (PK-like)"/>
    <property type="match status" value="1"/>
</dbReference>
<dbReference type="CDD" id="cd14338">
    <property type="entry name" value="UBA_SIK"/>
    <property type="match status" value="1"/>
</dbReference>
<dbReference type="InterPro" id="IPR008271">
    <property type="entry name" value="Ser/Thr_kinase_AS"/>
</dbReference>
<dbReference type="GO" id="GO:0005524">
    <property type="term" value="F:ATP binding"/>
    <property type="evidence" value="ECO:0007669"/>
    <property type="project" value="UniProtKB-UniRule"/>
</dbReference>
<evidence type="ECO:0000256" key="6">
    <source>
        <dbReference type="ARBA" id="ARBA00022840"/>
    </source>
</evidence>
<keyword evidence="5" id="KW-0418">Kinase</keyword>
<dbReference type="InterPro" id="IPR011009">
    <property type="entry name" value="Kinase-like_dom_sf"/>
</dbReference>
<evidence type="ECO:0000259" key="11">
    <source>
        <dbReference type="PROSITE" id="PS50011"/>
    </source>
</evidence>
<protein>
    <recommendedName>
        <fullName evidence="1">non-specific serine/threonine protein kinase</fullName>
        <ecNumber evidence="1">2.7.11.1</ecNumber>
    </recommendedName>
</protein>
<sequence length="348" mass="39891">MSSATSAVEERCHPIGSEIKVGFYYIIKTIGKGNTAIVKLARHSITKSEVAIKIIDKSMFDSPSSLDKIHREINILKFFKHPNIIKLYQVMESDKFIYIVSEFAPKGEIFEYISRNGRFSEAEAKIKFAQILNAVDYCHKLGIVHRDLKAENLLLDENFNVKLADFGFGNFYHKDSKLSTWCGSPPYAAPEIFEGRTYYGPEVDVWSLGVILYVLVCGMLPFDGSNLRVIRDRVVSGRFRIPYFMSMECERLVRRMLVVDPKKRYTIQQIQQHSWIHATLSSTSSQLLEESFREQLVVTGRGISMNCHEIVLQKMEGANISKEQVIKSLESRAYDNFTAIYELLLDKI</sequence>
<organism evidence="13 14">
    <name type="scientific">Helobdella robusta</name>
    <name type="common">Californian leech</name>
    <dbReference type="NCBI Taxonomy" id="6412"/>
    <lineage>
        <taxon>Eukaryota</taxon>
        <taxon>Metazoa</taxon>
        <taxon>Spiralia</taxon>
        <taxon>Lophotrochozoa</taxon>
        <taxon>Annelida</taxon>
        <taxon>Clitellata</taxon>
        <taxon>Hirudinea</taxon>
        <taxon>Rhynchobdellida</taxon>
        <taxon>Glossiphoniidae</taxon>
        <taxon>Helobdella</taxon>
    </lineage>
</organism>
<dbReference type="Pfam" id="PF00069">
    <property type="entry name" value="Pkinase"/>
    <property type="match status" value="1"/>
</dbReference>
<evidence type="ECO:0000256" key="4">
    <source>
        <dbReference type="ARBA" id="ARBA00022741"/>
    </source>
</evidence>
<accession>T1FY49</accession>
<dbReference type="PANTHER" id="PTHR24346">
    <property type="entry name" value="MAP/MICROTUBULE AFFINITY-REGULATING KINASE"/>
    <property type="match status" value="1"/>
</dbReference>
<evidence type="ECO:0000256" key="8">
    <source>
        <dbReference type="ARBA" id="ARBA00048679"/>
    </source>
</evidence>
<comment type="similarity">
    <text evidence="10">Belongs to the protein kinase superfamily.</text>
</comment>
<dbReference type="InParanoid" id="T1FY49"/>
<evidence type="ECO:0000256" key="5">
    <source>
        <dbReference type="ARBA" id="ARBA00022777"/>
    </source>
</evidence>
<dbReference type="EC" id="2.7.11.1" evidence="1"/>
<dbReference type="InterPro" id="IPR017441">
    <property type="entry name" value="Protein_kinase_ATP_BS"/>
</dbReference>
<feature type="binding site" evidence="9">
    <location>
        <position position="53"/>
    </location>
    <ligand>
        <name>ATP</name>
        <dbReference type="ChEBI" id="CHEBI:30616"/>
    </ligand>
</feature>
<evidence type="ECO:0000256" key="10">
    <source>
        <dbReference type="RuleBase" id="RU000304"/>
    </source>
</evidence>
<dbReference type="EMBL" id="AMQM01000748">
    <property type="status" value="NOT_ANNOTATED_CDS"/>
    <property type="molecule type" value="Genomic_DNA"/>
</dbReference>
<dbReference type="GO" id="GO:0050321">
    <property type="term" value="F:tau-protein kinase activity"/>
    <property type="evidence" value="ECO:0000318"/>
    <property type="project" value="GO_Central"/>
</dbReference>
<gene>
    <name evidence="13" type="primary">20213747</name>
    <name evidence="12" type="ORF">HELRODRAFT_65239</name>
</gene>
<dbReference type="OMA" id="MNCHEIV"/>
<dbReference type="GO" id="GO:0035556">
    <property type="term" value="P:intracellular signal transduction"/>
    <property type="evidence" value="ECO:0000318"/>
    <property type="project" value="GO_Central"/>
</dbReference>
<proteinExistence type="inferred from homology"/>
<name>T1FY49_HELRO</name>
<dbReference type="KEGG" id="hro:HELRODRAFT_65239"/>
<dbReference type="FunFam" id="1.10.510.10:FF:001944">
    <property type="entry name" value="Salt-inducible kinase 1"/>
    <property type="match status" value="1"/>
</dbReference>
<evidence type="ECO:0000313" key="14">
    <source>
        <dbReference type="Proteomes" id="UP000015101"/>
    </source>
</evidence>
<evidence type="ECO:0000256" key="2">
    <source>
        <dbReference type="ARBA" id="ARBA00022527"/>
    </source>
</evidence>
<reference evidence="12 14" key="2">
    <citation type="journal article" date="2013" name="Nature">
        <title>Insights into bilaterian evolution from three spiralian genomes.</title>
        <authorList>
            <person name="Simakov O."/>
            <person name="Marletaz F."/>
            <person name="Cho S.J."/>
            <person name="Edsinger-Gonzales E."/>
            <person name="Havlak P."/>
            <person name="Hellsten U."/>
            <person name="Kuo D.H."/>
            <person name="Larsson T."/>
            <person name="Lv J."/>
            <person name="Arendt D."/>
            <person name="Savage R."/>
            <person name="Osoegawa K."/>
            <person name="de Jong P."/>
            <person name="Grimwood J."/>
            <person name="Chapman J.A."/>
            <person name="Shapiro H."/>
            <person name="Aerts A."/>
            <person name="Otillar R.P."/>
            <person name="Terry A.Y."/>
            <person name="Boore J.L."/>
            <person name="Grigoriev I.V."/>
            <person name="Lindberg D.R."/>
            <person name="Seaver E.C."/>
            <person name="Weisblat D.A."/>
            <person name="Putnam N.H."/>
            <person name="Rokhsar D.S."/>
        </authorList>
    </citation>
    <scope>NUCLEOTIDE SEQUENCE</scope>
</reference>
<dbReference type="GO" id="GO:0000226">
    <property type="term" value="P:microtubule cytoskeleton organization"/>
    <property type="evidence" value="ECO:0000318"/>
    <property type="project" value="GO_Central"/>
</dbReference>
<dbReference type="STRING" id="6412.T1FY49"/>
<evidence type="ECO:0000256" key="3">
    <source>
        <dbReference type="ARBA" id="ARBA00022679"/>
    </source>
</evidence>
<dbReference type="HOGENOM" id="CLU_000288_63_0_1"/>
<comment type="catalytic activity">
    <reaction evidence="7">
        <text>L-threonyl-[protein] + ATP = O-phospho-L-threonyl-[protein] + ADP + H(+)</text>
        <dbReference type="Rhea" id="RHEA:46608"/>
        <dbReference type="Rhea" id="RHEA-COMP:11060"/>
        <dbReference type="Rhea" id="RHEA-COMP:11605"/>
        <dbReference type="ChEBI" id="CHEBI:15378"/>
        <dbReference type="ChEBI" id="CHEBI:30013"/>
        <dbReference type="ChEBI" id="CHEBI:30616"/>
        <dbReference type="ChEBI" id="CHEBI:61977"/>
        <dbReference type="ChEBI" id="CHEBI:456216"/>
        <dbReference type="EC" id="2.7.11.1"/>
    </reaction>
</comment>
<dbReference type="InterPro" id="IPR057380">
    <property type="entry name" value="UBA_SIK1/2/3"/>
</dbReference>
<dbReference type="FunFam" id="3.30.200.20:FF:000003">
    <property type="entry name" value="Non-specific serine/threonine protein kinase"/>
    <property type="match status" value="1"/>
</dbReference>
<dbReference type="InterPro" id="IPR000719">
    <property type="entry name" value="Prot_kinase_dom"/>
</dbReference>
<dbReference type="PROSITE" id="PS00108">
    <property type="entry name" value="PROTEIN_KINASE_ST"/>
    <property type="match status" value="1"/>
</dbReference>
<feature type="domain" description="Protein kinase" evidence="11">
    <location>
        <begin position="24"/>
        <end position="276"/>
    </location>
</feature>
<keyword evidence="2 10" id="KW-0723">Serine/threonine-protein kinase</keyword>
<keyword evidence="14" id="KW-1185">Reference proteome</keyword>
<dbReference type="Gene3D" id="1.10.510.10">
    <property type="entry name" value="Transferase(Phosphotransferase) domain 1"/>
    <property type="match status" value="1"/>
</dbReference>
<reference evidence="14" key="1">
    <citation type="submission" date="2012-12" db="EMBL/GenBank/DDBJ databases">
        <authorList>
            <person name="Hellsten U."/>
            <person name="Grimwood J."/>
            <person name="Chapman J.A."/>
            <person name="Shapiro H."/>
            <person name="Aerts A."/>
            <person name="Otillar R.P."/>
            <person name="Terry A.Y."/>
            <person name="Boore J.L."/>
            <person name="Simakov O."/>
            <person name="Marletaz F."/>
            <person name="Cho S.-J."/>
            <person name="Edsinger-Gonzales E."/>
            <person name="Havlak P."/>
            <person name="Kuo D.-H."/>
            <person name="Larsson T."/>
            <person name="Lv J."/>
            <person name="Arendt D."/>
            <person name="Savage R."/>
            <person name="Osoegawa K."/>
            <person name="de Jong P."/>
            <person name="Lindberg D.R."/>
            <person name="Seaver E.C."/>
            <person name="Weisblat D.A."/>
            <person name="Putnam N.H."/>
            <person name="Grigoriev I.V."/>
            <person name="Rokhsar D.S."/>
        </authorList>
    </citation>
    <scope>NUCLEOTIDE SEQUENCE</scope>
</reference>
<reference evidence="13" key="3">
    <citation type="submission" date="2015-06" db="UniProtKB">
        <authorList>
            <consortium name="EnsemblMetazoa"/>
        </authorList>
    </citation>
    <scope>IDENTIFICATION</scope>
</reference>
<dbReference type="CTD" id="20213747"/>
<evidence type="ECO:0000313" key="12">
    <source>
        <dbReference type="EMBL" id="ESO01906.1"/>
    </source>
</evidence>
<dbReference type="EnsemblMetazoa" id="HelroT65239">
    <property type="protein sequence ID" value="HelroP65239"/>
    <property type="gene ID" value="HelroG65239"/>
</dbReference>